<dbReference type="InterPro" id="IPR029072">
    <property type="entry name" value="YebC-like"/>
</dbReference>
<keyword evidence="3 6" id="KW-0805">Transcription regulation</keyword>
<dbReference type="PANTHER" id="PTHR12532:SF6">
    <property type="entry name" value="TRANSCRIPTIONAL REGULATORY PROTEIN YEBC-RELATED"/>
    <property type="match status" value="1"/>
</dbReference>
<dbReference type="InterPro" id="IPR017856">
    <property type="entry name" value="Integrase-like_N"/>
</dbReference>
<dbReference type="AlphaFoldDB" id="A0A1T4JXB0"/>
<evidence type="ECO:0000259" key="7">
    <source>
        <dbReference type="Pfam" id="PF01709"/>
    </source>
</evidence>
<dbReference type="HAMAP" id="MF_00693">
    <property type="entry name" value="Transcrip_reg_TACO1"/>
    <property type="match status" value="1"/>
</dbReference>
<dbReference type="Pfam" id="PF01709">
    <property type="entry name" value="Transcrip_reg"/>
    <property type="match status" value="1"/>
</dbReference>
<dbReference type="Gene3D" id="3.30.70.980">
    <property type="match status" value="2"/>
</dbReference>
<keyword evidence="10" id="KW-1185">Reference proteome</keyword>
<protein>
    <recommendedName>
        <fullName evidence="6">Probable transcriptional regulatory protein SAMN02745149_00880</fullName>
    </recommendedName>
</protein>
<dbReference type="GO" id="GO:0005829">
    <property type="term" value="C:cytosol"/>
    <property type="evidence" value="ECO:0007669"/>
    <property type="project" value="TreeGrafter"/>
</dbReference>
<feature type="domain" description="TACO1/YebC-like N-terminal" evidence="8">
    <location>
        <begin position="5"/>
        <end position="76"/>
    </location>
</feature>
<dbReference type="InterPro" id="IPR048300">
    <property type="entry name" value="TACO1_YebC-like_2nd/3rd_dom"/>
</dbReference>
<dbReference type="NCBIfam" id="TIGR01033">
    <property type="entry name" value="YebC/PmpR family DNA-binding transcriptional regulator"/>
    <property type="match status" value="1"/>
</dbReference>
<dbReference type="PANTHER" id="PTHR12532">
    <property type="entry name" value="TRANSLATIONAL ACTIVATOR OF CYTOCHROME C OXIDASE 1"/>
    <property type="match status" value="1"/>
</dbReference>
<proteinExistence type="inferred from homology"/>
<keyword evidence="2 6" id="KW-0963">Cytoplasm</keyword>
<evidence type="ECO:0000256" key="1">
    <source>
        <dbReference type="ARBA" id="ARBA00008724"/>
    </source>
</evidence>
<dbReference type="Gene3D" id="1.10.10.200">
    <property type="match status" value="1"/>
</dbReference>
<evidence type="ECO:0000256" key="6">
    <source>
        <dbReference type="HAMAP-Rule" id="MF_00693"/>
    </source>
</evidence>
<reference evidence="9 10" key="1">
    <citation type="submission" date="2017-02" db="EMBL/GenBank/DDBJ databases">
        <authorList>
            <person name="Peterson S.W."/>
        </authorList>
    </citation>
    <scope>NUCLEOTIDE SEQUENCE [LARGE SCALE GENOMIC DNA]</scope>
    <source>
        <strain evidence="9 10">ATCC BAA-908</strain>
    </source>
</reference>
<dbReference type="Pfam" id="PF20772">
    <property type="entry name" value="TACO1_YebC_N"/>
    <property type="match status" value="1"/>
</dbReference>
<name>A0A1T4JXB0_TREPO</name>
<accession>A0A1T4JXB0</accession>
<evidence type="ECO:0000313" key="10">
    <source>
        <dbReference type="Proteomes" id="UP000190423"/>
    </source>
</evidence>
<dbReference type="EMBL" id="FUWG01000005">
    <property type="protein sequence ID" value="SJZ34830.1"/>
    <property type="molecule type" value="Genomic_DNA"/>
</dbReference>
<dbReference type="NCBIfam" id="NF009044">
    <property type="entry name" value="PRK12378.1"/>
    <property type="match status" value="1"/>
</dbReference>
<evidence type="ECO:0000256" key="5">
    <source>
        <dbReference type="ARBA" id="ARBA00023163"/>
    </source>
</evidence>
<feature type="domain" description="TACO1/YebC-like second and third" evidence="7">
    <location>
        <begin position="82"/>
        <end position="237"/>
    </location>
</feature>
<dbReference type="FunFam" id="1.10.10.200:FF:000002">
    <property type="entry name" value="Probable transcriptional regulatory protein CLM62_37755"/>
    <property type="match status" value="1"/>
</dbReference>
<dbReference type="FunFam" id="3.30.70.980:FF:000002">
    <property type="entry name" value="Probable transcriptional regulatory protein YebC"/>
    <property type="match status" value="1"/>
</dbReference>
<evidence type="ECO:0000256" key="4">
    <source>
        <dbReference type="ARBA" id="ARBA00023125"/>
    </source>
</evidence>
<evidence type="ECO:0000256" key="2">
    <source>
        <dbReference type="ARBA" id="ARBA00022490"/>
    </source>
</evidence>
<gene>
    <name evidence="9" type="ORF">SAMN02745149_00880</name>
</gene>
<dbReference type="GeneID" id="78316193"/>
<dbReference type="InterPro" id="IPR026564">
    <property type="entry name" value="Transcrip_reg_TACO1-like_dom3"/>
</dbReference>
<dbReference type="RefSeq" id="WP_078932792.1">
    <property type="nucleotide sequence ID" value="NZ_FUWG01000005.1"/>
</dbReference>
<dbReference type="GO" id="GO:0003677">
    <property type="term" value="F:DNA binding"/>
    <property type="evidence" value="ECO:0007669"/>
    <property type="project" value="UniProtKB-UniRule"/>
</dbReference>
<evidence type="ECO:0000259" key="8">
    <source>
        <dbReference type="Pfam" id="PF20772"/>
    </source>
</evidence>
<dbReference type="InterPro" id="IPR002876">
    <property type="entry name" value="Transcrip_reg_TACO1-like"/>
</dbReference>
<dbReference type="GO" id="GO:0006355">
    <property type="term" value="P:regulation of DNA-templated transcription"/>
    <property type="evidence" value="ECO:0007669"/>
    <property type="project" value="UniProtKB-UniRule"/>
</dbReference>
<keyword evidence="4 6" id="KW-0238">DNA-binding</keyword>
<comment type="subcellular location">
    <subcellularLocation>
        <location evidence="6">Cytoplasm</location>
    </subcellularLocation>
</comment>
<keyword evidence="5 6" id="KW-0804">Transcription</keyword>
<dbReference type="InterPro" id="IPR049083">
    <property type="entry name" value="TACO1_YebC_N"/>
</dbReference>
<evidence type="ECO:0000256" key="3">
    <source>
        <dbReference type="ARBA" id="ARBA00023015"/>
    </source>
</evidence>
<dbReference type="Proteomes" id="UP000190423">
    <property type="component" value="Unassembled WGS sequence"/>
</dbReference>
<organism evidence="9 10">
    <name type="scientific">Treponema porcinum</name>
    <dbReference type="NCBI Taxonomy" id="261392"/>
    <lineage>
        <taxon>Bacteria</taxon>
        <taxon>Pseudomonadati</taxon>
        <taxon>Spirochaetota</taxon>
        <taxon>Spirochaetia</taxon>
        <taxon>Spirochaetales</taxon>
        <taxon>Treponemataceae</taxon>
        <taxon>Treponema</taxon>
    </lineage>
</organism>
<dbReference type="SUPFAM" id="SSF75625">
    <property type="entry name" value="YebC-like"/>
    <property type="match status" value="1"/>
</dbReference>
<dbReference type="NCBIfam" id="NF001030">
    <property type="entry name" value="PRK00110.1"/>
    <property type="match status" value="1"/>
</dbReference>
<dbReference type="OrthoDB" id="9781053at2"/>
<evidence type="ECO:0000313" key="9">
    <source>
        <dbReference type="EMBL" id="SJZ34830.1"/>
    </source>
</evidence>
<comment type="similarity">
    <text evidence="1 6">Belongs to the TACO1 family.</text>
</comment>
<sequence length="249" mass="26627">MSGHSKWATIKHAKGLADAKRGKIFTKFIKEISIAARMGGGDPNSNPRLRTVIIKARAANMPKDNIERAIKKGTGEDGATAYEELVYEGYAAGGVAVMVEVLTDNKNRAAADVRNIFNKNGGNLGVAGSVSRMFQRKGTIEYDAEKVSEDEVMEVALEAGADDIVNEDGIITVTTSADAFASVADALNAKGFESLSADVGMVPDMYSPVDADTAVKVAKLINRLEDNDDVQNVYSNVEYPDDFDPEAAE</sequence>
<dbReference type="STRING" id="261392.SAMN02745149_00880"/>